<dbReference type="PANTHER" id="PTHR43441:SF10">
    <property type="entry name" value="ACETYLTRANSFERASE"/>
    <property type="match status" value="1"/>
</dbReference>
<gene>
    <name evidence="2" type="ORF">FB471_1230</name>
</gene>
<evidence type="ECO:0000313" key="3">
    <source>
        <dbReference type="Proteomes" id="UP000320876"/>
    </source>
</evidence>
<proteinExistence type="predicted"/>
<comment type="caution">
    <text evidence="2">The sequence shown here is derived from an EMBL/GenBank/DDBJ whole genome shotgun (WGS) entry which is preliminary data.</text>
</comment>
<feature type="domain" description="N-acetyltransferase" evidence="1">
    <location>
        <begin position="23"/>
        <end position="185"/>
    </location>
</feature>
<dbReference type="PANTHER" id="PTHR43441">
    <property type="entry name" value="RIBOSOMAL-PROTEIN-SERINE ACETYLTRANSFERASE"/>
    <property type="match status" value="1"/>
</dbReference>
<dbReference type="EMBL" id="VFML01000001">
    <property type="protein sequence ID" value="TQJ01542.1"/>
    <property type="molecule type" value="Genomic_DNA"/>
</dbReference>
<dbReference type="Gene3D" id="3.40.630.30">
    <property type="match status" value="1"/>
</dbReference>
<dbReference type="InterPro" id="IPR000182">
    <property type="entry name" value="GNAT_dom"/>
</dbReference>
<dbReference type="GO" id="GO:0005737">
    <property type="term" value="C:cytoplasm"/>
    <property type="evidence" value="ECO:0007669"/>
    <property type="project" value="TreeGrafter"/>
</dbReference>
<accession>A0A542DEP4</accession>
<keyword evidence="3" id="KW-1185">Reference proteome</keyword>
<dbReference type="Proteomes" id="UP000320876">
    <property type="component" value="Unassembled WGS sequence"/>
</dbReference>
<dbReference type="PROSITE" id="PS51186">
    <property type="entry name" value="GNAT"/>
    <property type="match status" value="1"/>
</dbReference>
<dbReference type="AlphaFoldDB" id="A0A542DEP4"/>
<evidence type="ECO:0000313" key="2">
    <source>
        <dbReference type="EMBL" id="TQJ01542.1"/>
    </source>
</evidence>
<dbReference type="Pfam" id="PF13302">
    <property type="entry name" value="Acetyltransf_3"/>
    <property type="match status" value="1"/>
</dbReference>
<protein>
    <submittedName>
        <fullName evidence="2">RimJ/RimL family protein N-acetyltransferase</fullName>
    </submittedName>
</protein>
<sequence>MDRRAALIDRCSVTERLEADGGLILRPWDADDVDAVLAAFTDEDLWRQSVESVDTPDAAAAWLTARARHWEAGSGYAWAITSRAGVVLGNAEVTSVDHRHGTGWVSYWTTRPARGRGVATAGCRAVSEWALRELGLFRLELGHRVNNPASCRVALRAGYRPEGVQRKKLRYGEARYDVEMHARLATDRRRLSS</sequence>
<evidence type="ECO:0000259" key="1">
    <source>
        <dbReference type="PROSITE" id="PS51186"/>
    </source>
</evidence>
<name>A0A542DEP4_AMYCI</name>
<organism evidence="2 3">
    <name type="scientific">Amycolatopsis cihanbeyliensis</name>
    <dbReference type="NCBI Taxonomy" id="1128664"/>
    <lineage>
        <taxon>Bacteria</taxon>
        <taxon>Bacillati</taxon>
        <taxon>Actinomycetota</taxon>
        <taxon>Actinomycetes</taxon>
        <taxon>Pseudonocardiales</taxon>
        <taxon>Pseudonocardiaceae</taxon>
        <taxon>Amycolatopsis</taxon>
    </lineage>
</organism>
<dbReference type="InterPro" id="IPR051908">
    <property type="entry name" value="Ribosomal_N-acetyltransferase"/>
</dbReference>
<keyword evidence="2" id="KW-0808">Transferase</keyword>
<dbReference type="GO" id="GO:0008999">
    <property type="term" value="F:protein-N-terminal-alanine acetyltransferase activity"/>
    <property type="evidence" value="ECO:0007669"/>
    <property type="project" value="TreeGrafter"/>
</dbReference>
<dbReference type="SUPFAM" id="SSF55729">
    <property type="entry name" value="Acyl-CoA N-acyltransferases (Nat)"/>
    <property type="match status" value="1"/>
</dbReference>
<dbReference type="InterPro" id="IPR016181">
    <property type="entry name" value="Acyl_CoA_acyltransferase"/>
</dbReference>
<dbReference type="GO" id="GO:1990189">
    <property type="term" value="F:protein N-terminal-serine acetyltransferase activity"/>
    <property type="evidence" value="ECO:0007669"/>
    <property type="project" value="TreeGrafter"/>
</dbReference>
<reference evidence="2 3" key="1">
    <citation type="submission" date="2019-06" db="EMBL/GenBank/DDBJ databases">
        <title>Sequencing the genomes of 1000 actinobacteria strains.</title>
        <authorList>
            <person name="Klenk H.-P."/>
        </authorList>
    </citation>
    <scope>NUCLEOTIDE SEQUENCE [LARGE SCALE GENOMIC DNA]</scope>
    <source>
        <strain evidence="2 3">DSM 45679</strain>
    </source>
</reference>